<name>A0A1X1RJ47_MYCFA</name>
<dbReference type="EMBL" id="LQOJ01000019">
    <property type="protein sequence ID" value="ORV07541.1"/>
    <property type="molecule type" value="Genomic_DNA"/>
</dbReference>
<dbReference type="Proteomes" id="UP000193484">
    <property type="component" value="Unassembled WGS sequence"/>
</dbReference>
<comment type="caution">
    <text evidence="1">The sequence shown here is derived from an EMBL/GenBank/DDBJ whole genome shotgun (WGS) entry which is preliminary data.</text>
</comment>
<protein>
    <submittedName>
        <fullName evidence="1">Uncharacterized protein</fullName>
    </submittedName>
</protein>
<accession>A0A1X1RJ47</accession>
<dbReference type="STRING" id="1793.AWC04_03775"/>
<sequence length="116" mass="12369">MACDDRVIGPERIEVPVIVFQPEAYREAASSFDTLAAGLDANPLEQASVLQAVTARLGVLARDRSSSTLRAIGDLADRLAAGGEISAEKVVEIAATLRKVADGEEQTVMRTQALFR</sequence>
<evidence type="ECO:0000313" key="2">
    <source>
        <dbReference type="Proteomes" id="UP000193484"/>
    </source>
</evidence>
<reference evidence="1 2" key="1">
    <citation type="submission" date="2016-01" db="EMBL/GenBank/DDBJ databases">
        <title>The new phylogeny of the genus Mycobacterium.</title>
        <authorList>
            <person name="Tarcisio F."/>
            <person name="Conor M."/>
            <person name="Antonella G."/>
            <person name="Elisabetta G."/>
            <person name="Giulia F.S."/>
            <person name="Sara T."/>
            <person name="Anna F."/>
            <person name="Clotilde B."/>
            <person name="Roberto B."/>
            <person name="Veronica D.S."/>
            <person name="Fabio R."/>
            <person name="Monica P."/>
            <person name="Olivier J."/>
            <person name="Enrico T."/>
            <person name="Nicola S."/>
        </authorList>
    </citation>
    <scope>NUCLEOTIDE SEQUENCE [LARGE SCALE GENOMIC DNA]</scope>
    <source>
        <strain evidence="1 2">DSM 44179</strain>
    </source>
</reference>
<keyword evidence="2" id="KW-1185">Reference proteome</keyword>
<dbReference type="AlphaFoldDB" id="A0A1X1RJ47"/>
<evidence type="ECO:0000313" key="1">
    <source>
        <dbReference type="EMBL" id="ORV07541.1"/>
    </source>
</evidence>
<gene>
    <name evidence="1" type="ORF">AWC04_03775</name>
</gene>
<organism evidence="1 2">
    <name type="scientific">Mycolicibacterium fallax</name>
    <name type="common">Mycobacterium fallax</name>
    <dbReference type="NCBI Taxonomy" id="1793"/>
    <lineage>
        <taxon>Bacteria</taxon>
        <taxon>Bacillati</taxon>
        <taxon>Actinomycetota</taxon>
        <taxon>Actinomycetes</taxon>
        <taxon>Mycobacteriales</taxon>
        <taxon>Mycobacteriaceae</taxon>
        <taxon>Mycolicibacterium</taxon>
    </lineage>
</organism>
<proteinExistence type="predicted"/>